<accession>A0ABC8T9Z2</accession>
<dbReference type="PANTHER" id="PTHR33463:SF198">
    <property type="entry name" value="RPP4C3"/>
    <property type="match status" value="1"/>
</dbReference>
<dbReference type="Gene3D" id="3.80.10.10">
    <property type="entry name" value="Ribonuclease Inhibitor"/>
    <property type="match status" value="2"/>
</dbReference>
<feature type="domain" description="Disease resistance R13L4/SHOC-2-like LRR" evidence="4">
    <location>
        <begin position="19"/>
        <end position="138"/>
    </location>
</feature>
<organism evidence="5 6">
    <name type="scientific">Ilex paraguariensis</name>
    <name type="common">yerba mate</name>
    <dbReference type="NCBI Taxonomy" id="185542"/>
    <lineage>
        <taxon>Eukaryota</taxon>
        <taxon>Viridiplantae</taxon>
        <taxon>Streptophyta</taxon>
        <taxon>Embryophyta</taxon>
        <taxon>Tracheophyta</taxon>
        <taxon>Spermatophyta</taxon>
        <taxon>Magnoliopsida</taxon>
        <taxon>eudicotyledons</taxon>
        <taxon>Gunneridae</taxon>
        <taxon>Pentapetalae</taxon>
        <taxon>asterids</taxon>
        <taxon>campanulids</taxon>
        <taxon>Aquifoliales</taxon>
        <taxon>Aquifoliaceae</taxon>
        <taxon>Ilex</taxon>
    </lineage>
</organism>
<dbReference type="SUPFAM" id="SSF52058">
    <property type="entry name" value="L domain-like"/>
    <property type="match status" value="1"/>
</dbReference>
<dbReference type="AlphaFoldDB" id="A0ABC8T9Z2"/>
<evidence type="ECO:0000313" key="5">
    <source>
        <dbReference type="EMBL" id="CAK9166208.1"/>
    </source>
</evidence>
<dbReference type="InterPro" id="IPR055414">
    <property type="entry name" value="LRR_R13L4/SHOC2-like"/>
</dbReference>
<dbReference type="PANTHER" id="PTHR33463">
    <property type="entry name" value="NB-ARC DOMAIN-CONTAINING PROTEIN-RELATED"/>
    <property type="match status" value="1"/>
</dbReference>
<feature type="domain" description="Disease resistance protein At4g27190-like leucine-rich repeats" evidence="3">
    <location>
        <begin position="341"/>
        <end position="488"/>
    </location>
</feature>
<evidence type="ECO:0000313" key="6">
    <source>
        <dbReference type="Proteomes" id="UP001642360"/>
    </source>
</evidence>
<protein>
    <submittedName>
        <fullName evidence="5">Uncharacterized protein</fullName>
    </submittedName>
</protein>
<reference evidence="5 6" key="1">
    <citation type="submission" date="2024-02" db="EMBL/GenBank/DDBJ databases">
        <authorList>
            <person name="Vignale AGUSTIN F."/>
            <person name="Sosa J E."/>
            <person name="Modenutti C."/>
        </authorList>
    </citation>
    <scope>NUCLEOTIDE SEQUENCE [LARGE SCALE GENOMIC DNA]</scope>
</reference>
<evidence type="ECO:0000256" key="2">
    <source>
        <dbReference type="ARBA" id="ARBA00022821"/>
    </source>
</evidence>
<evidence type="ECO:0000259" key="4">
    <source>
        <dbReference type="Pfam" id="PF23598"/>
    </source>
</evidence>
<name>A0ABC8T9Z2_9AQUA</name>
<evidence type="ECO:0000259" key="3">
    <source>
        <dbReference type="Pfam" id="PF23247"/>
    </source>
</evidence>
<dbReference type="InterPro" id="IPR032675">
    <property type="entry name" value="LRR_dom_sf"/>
</dbReference>
<keyword evidence="6" id="KW-1185">Reference proteome</keyword>
<gene>
    <name evidence="5" type="ORF">ILEXP_LOCUS35412</name>
</gene>
<evidence type="ECO:0000256" key="1">
    <source>
        <dbReference type="ARBA" id="ARBA00022737"/>
    </source>
</evidence>
<dbReference type="EMBL" id="CAUOFW020004550">
    <property type="protein sequence ID" value="CAK9166208.1"/>
    <property type="molecule type" value="Genomic_DNA"/>
</dbReference>
<keyword evidence="2" id="KW-0611">Plant defense</keyword>
<dbReference type="Pfam" id="PF23247">
    <property type="entry name" value="LRR_RPS2"/>
    <property type="match status" value="2"/>
</dbReference>
<comment type="caution">
    <text evidence="5">The sequence shown here is derived from an EMBL/GenBank/DDBJ whole genome shotgun (WGS) entry which is preliminary data.</text>
</comment>
<dbReference type="InterPro" id="IPR050905">
    <property type="entry name" value="Plant_NBS-LRR"/>
</dbReference>
<feature type="domain" description="Disease resistance protein At4g27190-like leucine-rich repeats" evidence="3">
    <location>
        <begin position="218"/>
        <end position="321"/>
    </location>
</feature>
<dbReference type="Pfam" id="PF23598">
    <property type="entry name" value="LRR_14"/>
    <property type="match status" value="1"/>
</dbReference>
<dbReference type="InterPro" id="IPR057135">
    <property type="entry name" value="At4g27190-like_LRR"/>
</dbReference>
<dbReference type="Proteomes" id="UP001642360">
    <property type="component" value="Unassembled WGS sequence"/>
</dbReference>
<proteinExistence type="predicted"/>
<sequence length="610" mass="69729">MTKLRVVSLRSMFLQLPPPPLKSMMNLRTLCLDFCKLDTTNVSMIGSLKSLEILSIFMSTLRALPSEIGELGNLKLLDLRCFVSDGLPPGVLSNLNRLEELYMGKNFSERAEHAELNSLPDLNTLEIFLSAEYMPKLKDFRFDNLTRFKISIGTYAGTLDQYHFQNELVLLSSDMGMLFGIGLRTLLERSEIITLLDMKGLGRNLFDELDEKESVNWKELLVRSCYELEYLIHRALPGKRFGQLKKLTLLRLPAMKSLFTGSVVKSFVQLQELGIYWCSQMEYIVAKEEEEGKKSTERIEFPKLKHLCLNDLPMLRSFYPNSDNVAIESLFHRQVLLPSLEMLELLGKNKVHIVDCHMQVGSFDQLRYIFVSDCGLLNLAAAAQLELFRSVQSIRIEGGDALEVVFDLEGLKAKGEQAEVILGQLESLKIHYSSNLMRIWKMVPKGLQGFHNLKTLQISYCGSLRYLLSPVMVNLLVNLRDLRLVNCEMMEEIIETGQGYPEIRIMDDIVTNQEGEEVIVFPRLSRLVLFNLENVTVFYSGKCGLQFPSLDQVHISNCPKLKFFCSGPLCTPKLERVNTSKDQWLCMRDLSTRDIECVWMGDLNKTVQHI</sequence>
<keyword evidence="1" id="KW-0677">Repeat</keyword>